<protein>
    <submittedName>
        <fullName evidence="1">Uncharacterized protein</fullName>
    </submittedName>
</protein>
<dbReference type="EMBL" id="FMUE01000014">
    <property type="protein sequence ID" value="SCX33913.1"/>
    <property type="molecule type" value="Genomic_DNA"/>
</dbReference>
<accession>A0A1R3U002</accession>
<evidence type="ECO:0000313" key="1">
    <source>
        <dbReference type="EMBL" id="SCX33913.1"/>
    </source>
</evidence>
<dbReference type="AlphaFoldDB" id="A0A1R3U002"/>
<evidence type="ECO:0000313" key="2">
    <source>
        <dbReference type="Proteomes" id="UP000187891"/>
    </source>
</evidence>
<sequence>MFGREGGYVNVKSDGGGPTKYRDHAQDARGIAAQAHSGKGTLTHQGGVRPRDCSIRSDAARSRYSSILSNAASNSVSASCSLRFVRGSSKERRTRARIAFNRSACSCRSRCHTRMASRTTSLVEAYSPATSRGVHQPLPLSRPCAADPVSHVCSCTLVS</sequence>
<organism evidence="1 2">
    <name type="scientific">Agrobacterium rosae</name>
    <dbReference type="NCBI Taxonomy" id="1972867"/>
    <lineage>
        <taxon>Bacteria</taxon>
        <taxon>Pseudomonadati</taxon>
        <taxon>Pseudomonadota</taxon>
        <taxon>Alphaproteobacteria</taxon>
        <taxon>Hyphomicrobiales</taxon>
        <taxon>Rhizobiaceae</taxon>
        <taxon>Rhizobium/Agrobacterium group</taxon>
        <taxon>Agrobacterium</taxon>
    </lineage>
</organism>
<gene>
    <name evidence="1" type="ORF">DSM25559_4289</name>
</gene>
<dbReference type="Proteomes" id="UP000187891">
    <property type="component" value="Unassembled WGS sequence"/>
</dbReference>
<reference evidence="2" key="1">
    <citation type="submission" date="2016-10" db="EMBL/GenBank/DDBJ databases">
        <authorList>
            <person name="Wibberg D."/>
        </authorList>
    </citation>
    <scope>NUCLEOTIDE SEQUENCE [LARGE SCALE GENOMIC DNA]</scope>
</reference>
<name>A0A1R3U002_9HYPH</name>
<proteinExistence type="predicted"/>